<dbReference type="SUPFAM" id="SSF110921">
    <property type="entry name" value="2-isopropylmalate synthase LeuA, allosteric (dimerisation) domain"/>
    <property type="match status" value="1"/>
</dbReference>
<evidence type="ECO:0000313" key="12">
    <source>
        <dbReference type="Proteomes" id="UP000705983"/>
    </source>
</evidence>
<keyword evidence="3" id="KW-0028">Amino-acid biosynthesis</keyword>
<dbReference type="PROSITE" id="PS50991">
    <property type="entry name" value="PYR_CT"/>
    <property type="match status" value="1"/>
</dbReference>
<comment type="caution">
    <text evidence="11">The sequence shown here is derived from an EMBL/GenBank/DDBJ whole genome shotgun (WGS) entry which is preliminary data.</text>
</comment>
<evidence type="ECO:0000313" key="11">
    <source>
        <dbReference type="EMBL" id="MBM9433095.1"/>
    </source>
</evidence>
<gene>
    <name evidence="11" type="ORF">JVW63_05205</name>
</gene>
<keyword evidence="12" id="KW-1185">Reference proteome</keyword>
<dbReference type="InterPro" id="IPR002034">
    <property type="entry name" value="AIPM/Hcit_synth_CS"/>
</dbReference>
<keyword evidence="6" id="KW-0100">Branched-chain amino acid biosynthesis</keyword>
<evidence type="ECO:0000256" key="6">
    <source>
        <dbReference type="ARBA" id="ARBA00023304"/>
    </source>
</evidence>
<evidence type="ECO:0000256" key="8">
    <source>
        <dbReference type="NCBIfam" id="TIGR00977"/>
    </source>
</evidence>
<name>A0ABS2TEK9_9ACTO</name>
<dbReference type="Gene3D" id="1.10.238.260">
    <property type="match status" value="1"/>
</dbReference>
<dbReference type="CDD" id="cd07941">
    <property type="entry name" value="DRE_TIM_LeuA3"/>
    <property type="match status" value="1"/>
</dbReference>
<dbReference type="RefSeq" id="WP_187996398.1">
    <property type="nucleotide sequence ID" value="NZ_JACEXG010000002.1"/>
</dbReference>
<protein>
    <recommendedName>
        <fullName evidence="8">Citramalate synthase</fullName>
        <ecNumber evidence="8">2.3.3.21</ecNumber>
    </recommendedName>
</protein>
<evidence type="ECO:0000256" key="1">
    <source>
        <dbReference type="ARBA" id="ARBA00004743"/>
    </source>
</evidence>
<dbReference type="Pfam" id="PF22617">
    <property type="entry name" value="HCS_D2"/>
    <property type="match status" value="1"/>
</dbReference>
<dbReference type="InterPro" id="IPR005675">
    <property type="entry name" value="Citramal_synthase"/>
</dbReference>
<dbReference type="Gene3D" id="3.30.160.270">
    <property type="match status" value="1"/>
</dbReference>
<dbReference type="InterPro" id="IPR013785">
    <property type="entry name" value="Aldolase_TIM"/>
</dbReference>
<dbReference type="SMART" id="SM00917">
    <property type="entry name" value="LeuA_dimer"/>
    <property type="match status" value="1"/>
</dbReference>
<dbReference type="PROSITE" id="PS00815">
    <property type="entry name" value="AIPM_HOMOCIT_SYNTH_1"/>
    <property type="match status" value="1"/>
</dbReference>
<dbReference type="PANTHER" id="PTHR43538">
    <property type="entry name" value="ALPHA-IPM SYNTHASE/HOMOCITRATE SYNTHASE"/>
    <property type="match status" value="1"/>
</dbReference>
<evidence type="ECO:0000256" key="4">
    <source>
        <dbReference type="ARBA" id="ARBA00022624"/>
    </source>
</evidence>
<evidence type="ECO:0000259" key="10">
    <source>
        <dbReference type="PROSITE" id="PS50991"/>
    </source>
</evidence>
<dbReference type="Pfam" id="PF00682">
    <property type="entry name" value="HMGL-like"/>
    <property type="match status" value="1"/>
</dbReference>
<evidence type="ECO:0000256" key="3">
    <source>
        <dbReference type="ARBA" id="ARBA00022605"/>
    </source>
</evidence>
<evidence type="ECO:0000256" key="2">
    <source>
        <dbReference type="ARBA" id="ARBA00006154"/>
    </source>
</evidence>
<comment type="pathway">
    <text evidence="1">Amino-acid biosynthesis; L-isoleucine biosynthesis; 2-oxobutanoate from pyruvate: step 1/3.</text>
</comment>
<dbReference type="NCBIfam" id="TIGR00977">
    <property type="entry name" value="citramal_synth"/>
    <property type="match status" value="1"/>
</dbReference>
<dbReference type="Proteomes" id="UP000705983">
    <property type="component" value="Unassembled WGS sequence"/>
</dbReference>
<sequence length="532" mass="56933">MSSDLVVYDTTLRDGAQQEGMNLSVADKLTLLPLLEAYGADIIEGGWPGAIPRDTEFFRKVTAEGVLMRARLAAFGSTRKANVDVGDDQQVQALLDSQAPIITLVAKSDVRHVHKALRTTEEENLAMVEDTVAYLLSHGRDVMVDLEHFFDGAVVDRDYTFSVAETAVRAGASTIIPCDTNGGSLPGEVQSRVAELIDHLAERGLSATIGIHAHNDGELAVANTLAAVAAGASHIQGTVNGYGERTGNANILTAIANLQLKTDRKVVTEQQLAEHTHISHAVAEIVNIAPYGRQPYTGVSAFAHKAGLHASAIRVDADLYQHIDPARVGNDMRMIVSDMAGRASIELKAREVGLDLSQRPDVLSEVTKRIKQAEAQGYTYDATDASVELLIREIATGERMSFFEIESWSTHLSGSSSESNVAEAVVKVRTGRGRAVTVGEGVGPVDALDQALRGALAPVYPELDVCELTDFKVRILDASAATRATTRVIISMSSPHGSWATVGVGRDVIDASWEALTEGYAYGLFKAGVPKR</sequence>
<reference evidence="12" key="1">
    <citation type="submission" date="2021-02" db="EMBL/GenBank/DDBJ databases">
        <title>Leucobacter sp. CX169.</title>
        <authorList>
            <person name="Cheng Y."/>
        </authorList>
    </citation>
    <scope>NUCLEOTIDE SEQUENCE [LARGE SCALE GENOMIC DNA]</scope>
    <source>
        <strain evidence="12">JY899</strain>
    </source>
</reference>
<keyword evidence="5 9" id="KW-0808">Transferase</keyword>
<dbReference type="InterPro" id="IPR054691">
    <property type="entry name" value="LeuA/HCS_post-cat"/>
</dbReference>
<accession>A0ABS2TEK9</accession>
<dbReference type="InterPro" id="IPR000891">
    <property type="entry name" value="PYR_CT"/>
</dbReference>
<dbReference type="SUPFAM" id="SSF51569">
    <property type="entry name" value="Aldolase"/>
    <property type="match status" value="1"/>
</dbReference>
<dbReference type="Gene3D" id="3.20.20.70">
    <property type="entry name" value="Aldolase class I"/>
    <property type="match status" value="1"/>
</dbReference>
<dbReference type="PANTHER" id="PTHR43538:SF1">
    <property type="entry name" value="(R)-CITRAMALATE SYNTHASE"/>
    <property type="match status" value="1"/>
</dbReference>
<proteinExistence type="inferred from homology"/>
<keyword evidence="4" id="KW-0412">Isoleucine biosynthesis</keyword>
<evidence type="ECO:0000256" key="9">
    <source>
        <dbReference type="RuleBase" id="RU003523"/>
    </source>
</evidence>
<comment type="catalytic activity">
    <reaction evidence="7">
        <text>pyruvate + acetyl-CoA + H2O = (3R)-citramalate + CoA + H(+)</text>
        <dbReference type="Rhea" id="RHEA:19045"/>
        <dbReference type="ChEBI" id="CHEBI:15361"/>
        <dbReference type="ChEBI" id="CHEBI:15377"/>
        <dbReference type="ChEBI" id="CHEBI:15378"/>
        <dbReference type="ChEBI" id="CHEBI:30934"/>
        <dbReference type="ChEBI" id="CHEBI:57287"/>
        <dbReference type="ChEBI" id="CHEBI:57288"/>
        <dbReference type="EC" id="2.3.3.21"/>
    </reaction>
</comment>
<comment type="similarity">
    <text evidence="2 9">Belongs to the alpha-IPM synthase/homocitrate synthase family.</text>
</comment>
<feature type="domain" description="Pyruvate carboxyltransferase" evidence="10">
    <location>
        <begin position="5"/>
        <end position="273"/>
    </location>
</feature>
<dbReference type="InterPro" id="IPR036230">
    <property type="entry name" value="LeuA_allosteric_dom_sf"/>
</dbReference>
<dbReference type="EC" id="2.3.3.21" evidence="8"/>
<evidence type="ECO:0000256" key="5">
    <source>
        <dbReference type="ARBA" id="ARBA00022679"/>
    </source>
</evidence>
<dbReference type="EMBL" id="JAFFJS010000002">
    <property type="protein sequence ID" value="MBM9433095.1"/>
    <property type="molecule type" value="Genomic_DNA"/>
</dbReference>
<dbReference type="Pfam" id="PF08502">
    <property type="entry name" value="LeuA_dimer"/>
    <property type="match status" value="1"/>
</dbReference>
<evidence type="ECO:0000256" key="7">
    <source>
        <dbReference type="ARBA" id="ARBA00048263"/>
    </source>
</evidence>
<organism evidence="11 12">
    <name type="scientific">Flaviflexus equikiangi</name>
    <dbReference type="NCBI Taxonomy" id="2758573"/>
    <lineage>
        <taxon>Bacteria</taxon>
        <taxon>Bacillati</taxon>
        <taxon>Actinomycetota</taxon>
        <taxon>Actinomycetes</taxon>
        <taxon>Actinomycetales</taxon>
        <taxon>Actinomycetaceae</taxon>
        <taxon>Flaviflexus</taxon>
    </lineage>
</organism>
<dbReference type="InterPro" id="IPR013709">
    <property type="entry name" value="2-isopropylmalate_synth_dimer"/>
</dbReference>